<keyword evidence="1" id="KW-0732">Signal</keyword>
<protein>
    <submittedName>
        <fullName evidence="2">Uncharacterized protein</fullName>
    </submittedName>
</protein>
<dbReference type="OrthoDB" id="3029470at2759"/>
<feature type="signal peptide" evidence="1">
    <location>
        <begin position="1"/>
        <end position="19"/>
    </location>
</feature>
<name>W6QMS0_PENRF</name>
<reference evidence="2" key="1">
    <citation type="journal article" date="2014" name="Nat. Commun.">
        <title>Multiple recent horizontal transfers of a large genomic region in cheese making fungi.</title>
        <authorList>
            <person name="Cheeseman K."/>
            <person name="Ropars J."/>
            <person name="Renault P."/>
            <person name="Dupont J."/>
            <person name="Gouzy J."/>
            <person name="Branca A."/>
            <person name="Abraham A.L."/>
            <person name="Ceppi M."/>
            <person name="Conseiller E."/>
            <person name="Debuchy R."/>
            <person name="Malagnac F."/>
            <person name="Goarin A."/>
            <person name="Silar P."/>
            <person name="Lacoste S."/>
            <person name="Sallet E."/>
            <person name="Bensimon A."/>
            <person name="Giraud T."/>
            <person name="Brygoo Y."/>
        </authorList>
    </citation>
    <scope>NUCLEOTIDE SEQUENCE [LARGE SCALE GENOMIC DNA]</scope>
    <source>
        <strain evidence="2">FM164</strain>
    </source>
</reference>
<accession>W6QMS0</accession>
<proteinExistence type="predicted"/>
<keyword evidence="3" id="KW-1185">Reference proteome</keyword>
<sequence length="54" mass="6104">MGSLAVLGLLTSWAERVELGDWVVTEDGVSGGMEKFQKADTPIHWEKYYTPMSW</sequence>
<dbReference type="STRING" id="1365484.W6QMS0"/>
<feature type="chain" id="PRO_5004881773" evidence="1">
    <location>
        <begin position="20"/>
        <end position="54"/>
    </location>
</feature>
<dbReference type="Proteomes" id="UP000030686">
    <property type="component" value="Unassembled WGS sequence"/>
</dbReference>
<dbReference type="AlphaFoldDB" id="W6QMS0"/>
<gene>
    <name evidence="2" type="ORF">PROQFM164_S07g000058</name>
</gene>
<dbReference type="EMBL" id="HG792021">
    <property type="protein sequence ID" value="CDM37710.1"/>
    <property type="molecule type" value="Genomic_DNA"/>
</dbReference>
<evidence type="ECO:0000313" key="2">
    <source>
        <dbReference type="EMBL" id="CDM37710.1"/>
    </source>
</evidence>
<evidence type="ECO:0000313" key="3">
    <source>
        <dbReference type="Proteomes" id="UP000030686"/>
    </source>
</evidence>
<organism evidence="2 3">
    <name type="scientific">Penicillium roqueforti (strain FM164)</name>
    <dbReference type="NCBI Taxonomy" id="1365484"/>
    <lineage>
        <taxon>Eukaryota</taxon>
        <taxon>Fungi</taxon>
        <taxon>Dikarya</taxon>
        <taxon>Ascomycota</taxon>
        <taxon>Pezizomycotina</taxon>
        <taxon>Eurotiomycetes</taxon>
        <taxon>Eurotiomycetidae</taxon>
        <taxon>Eurotiales</taxon>
        <taxon>Aspergillaceae</taxon>
        <taxon>Penicillium</taxon>
    </lineage>
</organism>
<evidence type="ECO:0000256" key="1">
    <source>
        <dbReference type="SAM" id="SignalP"/>
    </source>
</evidence>